<sequence length="105" mass="11593">MADERWKPSPGPPNFPHRVASLQCDKMTEVKDSLSVTFPSTVSFHCFEALDEVEHSGGLANMEDLSQYFPLRHTLSHFQLPPLTPPPPVSRSSTVASTRGQAFSP</sequence>
<dbReference type="AlphaFoldDB" id="A0A8J6G690"/>
<dbReference type="EMBL" id="JAATJU010025276">
    <property type="protein sequence ID" value="KAH0504093.1"/>
    <property type="molecule type" value="Genomic_DNA"/>
</dbReference>
<feature type="compositionally biased region" description="Low complexity" evidence="1">
    <location>
        <begin position="90"/>
        <end position="99"/>
    </location>
</feature>
<evidence type="ECO:0000256" key="1">
    <source>
        <dbReference type="SAM" id="MobiDB-lite"/>
    </source>
</evidence>
<reference evidence="2" key="1">
    <citation type="submission" date="2020-03" db="EMBL/GenBank/DDBJ databases">
        <title>Studies in the Genomics of Life Span.</title>
        <authorList>
            <person name="Glass D."/>
        </authorList>
    </citation>
    <scope>NUCLEOTIDE SEQUENCE</scope>
    <source>
        <strain evidence="2">LTLLF</strain>
        <tissue evidence="2">Muscle</tissue>
    </source>
</reference>
<feature type="region of interest" description="Disordered" evidence="1">
    <location>
        <begin position="79"/>
        <end position="105"/>
    </location>
</feature>
<comment type="caution">
    <text evidence="2">The sequence shown here is derived from an EMBL/GenBank/DDBJ whole genome shotgun (WGS) entry which is preliminary data.</text>
</comment>
<accession>A0A8J6G690</accession>
<protein>
    <submittedName>
        <fullName evidence="2">Uncharacterized protein</fullName>
    </submittedName>
</protein>
<evidence type="ECO:0000313" key="3">
    <source>
        <dbReference type="Proteomes" id="UP000710432"/>
    </source>
</evidence>
<gene>
    <name evidence="2" type="ORF">LTLLF_184625</name>
</gene>
<evidence type="ECO:0000313" key="2">
    <source>
        <dbReference type="EMBL" id="KAH0504093.1"/>
    </source>
</evidence>
<dbReference type="Proteomes" id="UP000710432">
    <property type="component" value="Unassembled WGS sequence"/>
</dbReference>
<name>A0A8J6G690_MICOH</name>
<organism evidence="2 3">
    <name type="scientific">Microtus ochrogaster</name>
    <name type="common">Prairie vole</name>
    <dbReference type="NCBI Taxonomy" id="79684"/>
    <lineage>
        <taxon>Eukaryota</taxon>
        <taxon>Metazoa</taxon>
        <taxon>Chordata</taxon>
        <taxon>Craniata</taxon>
        <taxon>Vertebrata</taxon>
        <taxon>Euteleostomi</taxon>
        <taxon>Mammalia</taxon>
        <taxon>Eutheria</taxon>
        <taxon>Euarchontoglires</taxon>
        <taxon>Glires</taxon>
        <taxon>Rodentia</taxon>
        <taxon>Myomorpha</taxon>
        <taxon>Muroidea</taxon>
        <taxon>Cricetidae</taxon>
        <taxon>Arvicolinae</taxon>
        <taxon>Microtus</taxon>
    </lineage>
</organism>
<proteinExistence type="predicted"/>